<sequence>MKKLFENEMYKIFRSKRIYIFCGILAFVALVFSLIVKQVYMAGQFGEDITLKELAVQYPLQLLSTVSDLLLPIFATLMITFLIADEYNEGTLKLSILSGYGRNRIIISKVLAVIVATVIMLVVVYITSYLGSFLAFGSAVIQNDVGYNIAAYVWSLLPLITWIVFNFFLALYIKNSGIIVGVVVGITLVSSILSSMLPRLSSYIGTYYLKAIAASFSTVNLGMAAVVCFMYMFLFGTVSYVKFIKMDIEK</sequence>
<dbReference type="Pfam" id="PF12730">
    <property type="entry name" value="ABC2_membrane_4"/>
    <property type="match status" value="1"/>
</dbReference>
<feature type="transmembrane region" description="Helical" evidence="1">
    <location>
        <begin position="60"/>
        <end position="84"/>
    </location>
</feature>
<gene>
    <name evidence="2" type="ORF">SAMN02746066_02433</name>
</gene>
<dbReference type="AlphaFoldDB" id="A0A1M7JVI8"/>
<keyword evidence="3" id="KW-1185">Reference proteome</keyword>
<feature type="transmembrane region" description="Helical" evidence="1">
    <location>
        <begin position="217"/>
        <end position="241"/>
    </location>
</feature>
<evidence type="ECO:0000313" key="2">
    <source>
        <dbReference type="EMBL" id="SHM56945.1"/>
    </source>
</evidence>
<keyword evidence="1" id="KW-1133">Transmembrane helix</keyword>
<evidence type="ECO:0000256" key="1">
    <source>
        <dbReference type="SAM" id="Phobius"/>
    </source>
</evidence>
<keyword evidence="1" id="KW-0472">Membrane</keyword>
<dbReference type="Proteomes" id="UP000184038">
    <property type="component" value="Unassembled WGS sequence"/>
</dbReference>
<dbReference type="EMBL" id="FRCP01000012">
    <property type="protein sequence ID" value="SHM56945.1"/>
    <property type="molecule type" value="Genomic_DNA"/>
</dbReference>
<dbReference type="PANTHER" id="PTHR37305:SF1">
    <property type="entry name" value="MEMBRANE PROTEIN"/>
    <property type="match status" value="1"/>
</dbReference>
<protein>
    <submittedName>
        <fullName evidence="2">ABC-2 family transporter protein</fullName>
    </submittedName>
</protein>
<dbReference type="RefSeq" id="WP_073288019.1">
    <property type="nucleotide sequence ID" value="NZ_FRCP01000012.1"/>
</dbReference>
<feature type="transmembrane region" description="Helical" evidence="1">
    <location>
        <begin position="20"/>
        <end position="40"/>
    </location>
</feature>
<dbReference type="STRING" id="1120996.SAMN02746066_02433"/>
<evidence type="ECO:0000313" key="3">
    <source>
        <dbReference type="Proteomes" id="UP000184038"/>
    </source>
</evidence>
<reference evidence="2 3" key="1">
    <citation type="submission" date="2016-11" db="EMBL/GenBank/DDBJ databases">
        <authorList>
            <person name="Jaros S."/>
            <person name="Januszkiewicz K."/>
            <person name="Wedrychowicz H."/>
        </authorList>
    </citation>
    <scope>NUCLEOTIDE SEQUENCE [LARGE SCALE GENOMIC DNA]</scope>
    <source>
        <strain evidence="2 3">DSM 15930</strain>
    </source>
</reference>
<proteinExistence type="predicted"/>
<dbReference type="PANTHER" id="PTHR37305">
    <property type="entry name" value="INTEGRAL MEMBRANE PROTEIN-RELATED"/>
    <property type="match status" value="1"/>
</dbReference>
<organism evidence="2 3">
    <name type="scientific">Anaerosporobacter mobilis DSM 15930</name>
    <dbReference type="NCBI Taxonomy" id="1120996"/>
    <lineage>
        <taxon>Bacteria</taxon>
        <taxon>Bacillati</taxon>
        <taxon>Bacillota</taxon>
        <taxon>Clostridia</taxon>
        <taxon>Lachnospirales</taxon>
        <taxon>Lachnospiraceae</taxon>
        <taxon>Anaerosporobacter</taxon>
    </lineage>
</organism>
<feature type="transmembrane region" description="Helical" evidence="1">
    <location>
        <begin position="105"/>
        <end position="129"/>
    </location>
</feature>
<keyword evidence="1" id="KW-0812">Transmembrane</keyword>
<dbReference type="OrthoDB" id="2005480at2"/>
<feature type="transmembrane region" description="Helical" evidence="1">
    <location>
        <begin position="178"/>
        <end position="197"/>
    </location>
</feature>
<accession>A0A1M7JVI8</accession>
<name>A0A1M7JVI8_9FIRM</name>
<feature type="transmembrane region" description="Helical" evidence="1">
    <location>
        <begin position="149"/>
        <end position="171"/>
    </location>
</feature>